<evidence type="ECO:0000313" key="3">
    <source>
        <dbReference type="EMBL" id="UXA64393.1"/>
    </source>
</evidence>
<dbReference type="RefSeq" id="WP_260807353.1">
    <property type="nucleotide sequence ID" value="NZ_CP096138.1"/>
</dbReference>
<reference evidence="3" key="1">
    <citation type="submission" date="2022-04" db="EMBL/GenBank/DDBJ databases">
        <title>Xanthomonas prunicola pv. tritici, a pathogen causing a previously unreported foliar disease of wheat.</title>
        <authorList>
            <person name="Clavijo F."/>
            <person name="Curland R.D."/>
            <person name="Dill-Macky R."/>
            <person name="Pereyra S."/>
            <person name="Roman-Reyna V."/>
            <person name="Siri M.I."/>
        </authorList>
    </citation>
    <scope>NUCLEOTIDE SEQUENCE</scope>
    <source>
        <strain evidence="3">CIX249</strain>
    </source>
</reference>
<evidence type="ECO:0000256" key="1">
    <source>
        <dbReference type="SAM" id="SignalP"/>
    </source>
</evidence>
<dbReference type="EMBL" id="CP096142">
    <property type="protein sequence ID" value="UXA64393.1"/>
    <property type="molecule type" value="Genomic_DNA"/>
</dbReference>
<gene>
    <name evidence="3" type="ORF">M0D43_15735</name>
</gene>
<dbReference type="InterPro" id="IPR025240">
    <property type="entry name" value="DUF4189"/>
</dbReference>
<dbReference type="Pfam" id="PF13827">
    <property type="entry name" value="DUF4189"/>
    <property type="match status" value="1"/>
</dbReference>
<dbReference type="Proteomes" id="UP001058381">
    <property type="component" value="Chromosome"/>
</dbReference>
<proteinExistence type="predicted"/>
<protein>
    <submittedName>
        <fullName evidence="3">DUF4189 domain-containing protein</fullName>
    </submittedName>
</protein>
<feature type="chain" id="PRO_5040468560" evidence="1">
    <location>
        <begin position="25"/>
        <end position="175"/>
    </location>
</feature>
<sequence length="175" mass="18819">MTYLTRFSLLGIALFTLGIPETNAEQGCPPGQFPIGGQGAAACAPIPQGDSVQKQPRPIGKWINTWGAIASDGGDNLGVSVGERGKKSAQDAALLKCKEQSNQECKIEFTYYNQCAAIVEPYRDEKAIPGVMAYAGAPTEEMANTNALSFCEKNNPAAKCRSIYTECTKPIFKKY</sequence>
<organism evidence="3 4">
    <name type="scientific">Xanthomonas prunicola</name>
    <dbReference type="NCBI Taxonomy" id="2053930"/>
    <lineage>
        <taxon>Bacteria</taxon>
        <taxon>Pseudomonadati</taxon>
        <taxon>Pseudomonadota</taxon>
        <taxon>Gammaproteobacteria</taxon>
        <taxon>Lysobacterales</taxon>
        <taxon>Lysobacteraceae</taxon>
        <taxon>Xanthomonas</taxon>
    </lineage>
</organism>
<accession>A0A9Q9MQK4</accession>
<feature type="signal peptide" evidence="1">
    <location>
        <begin position="1"/>
        <end position="24"/>
    </location>
</feature>
<keyword evidence="1" id="KW-0732">Signal</keyword>
<dbReference type="GeneID" id="75152834"/>
<feature type="domain" description="DUF4189" evidence="2">
    <location>
        <begin position="66"/>
        <end position="167"/>
    </location>
</feature>
<name>A0A9Q9MQK4_9XANT</name>
<dbReference type="AlphaFoldDB" id="A0A9Q9MQK4"/>
<evidence type="ECO:0000259" key="2">
    <source>
        <dbReference type="Pfam" id="PF13827"/>
    </source>
</evidence>
<evidence type="ECO:0000313" key="4">
    <source>
        <dbReference type="Proteomes" id="UP001058381"/>
    </source>
</evidence>